<evidence type="ECO:0000313" key="2">
    <source>
        <dbReference type="EMBL" id="EHK40398.1"/>
    </source>
</evidence>
<evidence type="ECO:0000256" key="1">
    <source>
        <dbReference type="SAM" id="MobiDB-lite"/>
    </source>
</evidence>
<dbReference type="OrthoDB" id="10628962at2759"/>
<reference evidence="2 3" key="1">
    <citation type="journal article" date="2011" name="Genome Biol.">
        <title>Comparative genome sequence analysis underscores mycoparasitism as the ancestral life style of Trichoderma.</title>
        <authorList>
            <person name="Kubicek C.P."/>
            <person name="Herrera-Estrella A."/>
            <person name="Seidl-Seiboth V."/>
            <person name="Martinez D.A."/>
            <person name="Druzhinina I.S."/>
            <person name="Thon M."/>
            <person name="Zeilinger S."/>
            <person name="Casas-Flores S."/>
            <person name="Horwitz B.A."/>
            <person name="Mukherjee P.K."/>
            <person name="Mukherjee M."/>
            <person name="Kredics L."/>
            <person name="Alcaraz L.D."/>
            <person name="Aerts A."/>
            <person name="Antal Z."/>
            <person name="Atanasova L."/>
            <person name="Cervantes-Badillo M.G."/>
            <person name="Challacombe J."/>
            <person name="Chertkov O."/>
            <person name="McCluskey K."/>
            <person name="Coulpier F."/>
            <person name="Deshpande N."/>
            <person name="von Doehren H."/>
            <person name="Ebbole D.J."/>
            <person name="Esquivel-Naranjo E.U."/>
            <person name="Fekete E."/>
            <person name="Flipphi M."/>
            <person name="Glaser F."/>
            <person name="Gomez-Rodriguez E.Y."/>
            <person name="Gruber S."/>
            <person name="Han C."/>
            <person name="Henrissat B."/>
            <person name="Hermosa R."/>
            <person name="Hernandez-Onate M."/>
            <person name="Karaffa L."/>
            <person name="Kosti I."/>
            <person name="Le Crom S."/>
            <person name="Lindquist E."/>
            <person name="Lucas S."/>
            <person name="Luebeck M."/>
            <person name="Luebeck P.S."/>
            <person name="Margeot A."/>
            <person name="Metz B."/>
            <person name="Misra M."/>
            <person name="Nevalainen H."/>
            <person name="Omann M."/>
            <person name="Packer N."/>
            <person name="Perrone G."/>
            <person name="Uresti-Rivera E.E."/>
            <person name="Salamov A."/>
            <person name="Schmoll M."/>
            <person name="Seiboth B."/>
            <person name="Shapiro H."/>
            <person name="Sukno S."/>
            <person name="Tamayo-Ramos J.A."/>
            <person name="Tisch D."/>
            <person name="Wiest A."/>
            <person name="Wilkinson H.H."/>
            <person name="Zhang M."/>
            <person name="Coutinho P.M."/>
            <person name="Kenerley C.M."/>
            <person name="Monte E."/>
            <person name="Baker S.E."/>
            <person name="Grigoriev I.V."/>
        </authorList>
    </citation>
    <scope>NUCLEOTIDE SEQUENCE [LARGE SCALE GENOMIC DNA]</scope>
    <source>
        <strain evidence="3">ATCC 20476 / IMI 206040</strain>
    </source>
</reference>
<keyword evidence="3" id="KW-1185">Reference proteome</keyword>
<gene>
    <name evidence="2" type="ORF">TRIATDRAFT_89526</name>
</gene>
<dbReference type="AlphaFoldDB" id="G9P9S6"/>
<feature type="region of interest" description="Disordered" evidence="1">
    <location>
        <begin position="1"/>
        <end position="31"/>
    </location>
</feature>
<evidence type="ECO:0000313" key="3">
    <source>
        <dbReference type="Proteomes" id="UP000005426"/>
    </source>
</evidence>
<name>G9P9S6_HYPAI</name>
<sequence>MNMLSISEHQPNLGDAARLRGEDSSPPTTIVSRHSANLLGSWSAMPLDPCAQSADRVSQPADWQRSTRRSGPGATAATKPVRLGQRPTSSLEAPASGSPIFCFPEPERSHQMLVYKAHGRLPGGRRAALEASRKGISRACKLSQAAKLYRLFASHPQLAFLAWRGILLNWHCMWQYLYSTVMHIVTAYCSLLPLASYFAQQNAMAGRGEIVVTCYLNYIPVDTYINAFPHGSRSINQPRWISCLVLKAFFSRDNNHLKAVRPFLRAGILVMNIHPTTYCIDGLQLMRNFDVLLYDAGVQMGSLSDSSDSFTLHYGYVLEIDRTRRLGANQYASKNHYSVAYAHDDRKR</sequence>
<feature type="region of interest" description="Disordered" evidence="1">
    <location>
        <begin position="50"/>
        <end position="94"/>
    </location>
</feature>
<dbReference type="Proteomes" id="UP000005426">
    <property type="component" value="Unassembled WGS sequence"/>
</dbReference>
<proteinExistence type="predicted"/>
<accession>G9P9S6</accession>
<organism evidence="2 3">
    <name type="scientific">Hypocrea atroviridis (strain ATCC 20476 / IMI 206040)</name>
    <name type="common">Trichoderma atroviride</name>
    <dbReference type="NCBI Taxonomy" id="452589"/>
    <lineage>
        <taxon>Eukaryota</taxon>
        <taxon>Fungi</taxon>
        <taxon>Dikarya</taxon>
        <taxon>Ascomycota</taxon>
        <taxon>Pezizomycotina</taxon>
        <taxon>Sordariomycetes</taxon>
        <taxon>Hypocreomycetidae</taxon>
        <taxon>Hypocreales</taxon>
        <taxon>Hypocreaceae</taxon>
        <taxon>Trichoderma</taxon>
    </lineage>
</organism>
<feature type="compositionally biased region" description="Polar residues" evidence="1">
    <location>
        <begin position="1"/>
        <end position="10"/>
    </location>
</feature>
<dbReference type="EMBL" id="ABDG02000028">
    <property type="protein sequence ID" value="EHK40398.1"/>
    <property type="molecule type" value="Genomic_DNA"/>
</dbReference>
<comment type="caution">
    <text evidence="2">The sequence shown here is derived from an EMBL/GenBank/DDBJ whole genome shotgun (WGS) entry which is preliminary data.</text>
</comment>
<protein>
    <submittedName>
        <fullName evidence="2">Uncharacterized protein</fullName>
    </submittedName>
</protein>
<dbReference type="HOGENOM" id="CLU_797081_0_0_1"/>